<dbReference type="Proteomes" id="UP000016931">
    <property type="component" value="Unassembled WGS sequence"/>
</dbReference>
<dbReference type="PANTHER" id="PTHR34598">
    <property type="entry name" value="BLL6449 PROTEIN"/>
    <property type="match status" value="1"/>
</dbReference>
<dbReference type="STRING" id="692275.N1QFY8"/>
<accession>N1QFY8</accession>
<dbReference type="GeneID" id="27906342"/>
<sequence>MRDTVLATLRYARGDGEKLLTEKPYILTYPTSEGIPWSNFTIDFHPGIKIHSLRSANLDYNRSGLAMGELESCMPPSDFDDESKIESTYLPAVHRCLQKTLGAKEIYIFDYMIRKRKPEFLKTSPSQDQGPQPALSAHIDYTTKEIEERLQNYFGSKAPELKNRHFQAINAWKPLKGPLRDYPLAYCDASTVNTSTDLMVTDEVFPNIVNEIYQALYSPAHRWYWIPDQTETELAIFVGYDSRQEAQLAVPHCSFDLGHLSEGEPRQSIEVRALVFFD</sequence>
<evidence type="ECO:0000313" key="3">
    <source>
        <dbReference type="EMBL" id="EMF09453.1"/>
    </source>
</evidence>
<dbReference type="InterPro" id="IPR044053">
    <property type="entry name" value="AsaB-like"/>
</dbReference>
<evidence type="ECO:0000256" key="1">
    <source>
        <dbReference type="ARBA" id="ARBA00023002"/>
    </source>
</evidence>
<dbReference type="HOGENOM" id="CLU_042688_0_1_1"/>
<reference evidence="3 4" key="1">
    <citation type="journal article" date="2012" name="PLoS Pathog.">
        <title>Diverse lifestyles and strategies of plant pathogenesis encoded in the genomes of eighteen Dothideomycetes fungi.</title>
        <authorList>
            <person name="Ohm R.A."/>
            <person name="Feau N."/>
            <person name="Henrissat B."/>
            <person name="Schoch C.L."/>
            <person name="Horwitz B.A."/>
            <person name="Barry K.W."/>
            <person name="Condon B.J."/>
            <person name="Copeland A.C."/>
            <person name="Dhillon B."/>
            <person name="Glaser F."/>
            <person name="Hesse C.N."/>
            <person name="Kosti I."/>
            <person name="LaButti K."/>
            <person name="Lindquist E.A."/>
            <person name="Lucas S."/>
            <person name="Salamov A.A."/>
            <person name="Bradshaw R.E."/>
            <person name="Ciuffetti L."/>
            <person name="Hamelin R.C."/>
            <person name="Kema G.H.J."/>
            <person name="Lawrence C."/>
            <person name="Scott J.A."/>
            <person name="Spatafora J.W."/>
            <person name="Turgeon B.G."/>
            <person name="de Wit P.J.G.M."/>
            <person name="Zhong S."/>
            <person name="Goodwin S.B."/>
            <person name="Grigoriev I.V."/>
        </authorList>
    </citation>
    <scope>NUCLEOTIDE SEQUENCE [LARGE SCALE GENOMIC DNA]</scope>
    <source>
        <strain evidence="3 4">SO2202</strain>
    </source>
</reference>
<evidence type="ECO:0000256" key="2">
    <source>
        <dbReference type="ARBA" id="ARBA00023604"/>
    </source>
</evidence>
<name>N1QFY8_SPHMS</name>
<gene>
    <name evidence="3" type="ORF">SEPMUDRAFT_51858</name>
</gene>
<organism evidence="3 4">
    <name type="scientific">Sphaerulina musiva (strain SO2202)</name>
    <name type="common">Poplar stem canker fungus</name>
    <name type="synonym">Septoria musiva</name>
    <dbReference type="NCBI Taxonomy" id="692275"/>
    <lineage>
        <taxon>Eukaryota</taxon>
        <taxon>Fungi</taxon>
        <taxon>Dikarya</taxon>
        <taxon>Ascomycota</taxon>
        <taxon>Pezizomycotina</taxon>
        <taxon>Dothideomycetes</taxon>
        <taxon>Dothideomycetidae</taxon>
        <taxon>Mycosphaerellales</taxon>
        <taxon>Mycosphaerellaceae</taxon>
        <taxon>Sphaerulina</taxon>
    </lineage>
</organism>
<keyword evidence="1" id="KW-0560">Oxidoreductase</keyword>
<dbReference type="EMBL" id="KB456269">
    <property type="protein sequence ID" value="EMF09453.1"/>
    <property type="molecule type" value="Genomic_DNA"/>
</dbReference>
<protein>
    <recommendedName>
        <fullName evidence="5">CmcJ-like methyltransferase</fullName>
    </recommendedName>
</protein>
<evidence type="ECO:0008006" key="5">
    <source>
        <dbReference type="Google" id="ProtNLM"/>
    </source>
</evidence>
<dbReference type="OMA" id="HEWFYLS"/>
<dbReference type="RefSeq" id="XP_016757574.1">
    <property type="nucleotide sequence ID" value="XM_016909205.1"/>
</dbReference>
<keyword evidence="4" id="KW-1185">Reference proteome</keyword>
<dbReference type="OrthoDB" id="412788at2759"/>
<dbReference type="PANTHER" id="PTHR34598:SF3">
    <property type="entry name" value="OXIDOREDUCTASE AN1597"/>
    <property type="match status" value="1"/>
</dbReference>
<dbReference type="GO" id="GO:0016491">
    <property type="term" value="F:oxidoreductase activity"/>
    <property type="evidence" value="ECO:0007669"/>
    <property type="project" value="UniProtKB-KW"/>
</dbReference>
<dbReference type="AlphaFoldDB" id="N1QFY8"/>
<comment type="similarity">
    <text evidence="2">Belongs to the asaB hydroxylase/desaturase family.</text>
</comment>
<dbReference type="NCBIfam" id="NF041278">
    <property type="entry name" value="CmcJ_NvfI_EfuI"/>
    <property type="match status" value="1"/>
</dbReference>
<evidence type="ECO:0000313" key="4">
    <source>
        <dbReference type="Proteomes" id="UP000016931"/>
    </source>
</evidence>
<proteinExistence type="inferred from homology"/>
<dbReference type="eggNOG" id="ENOG502SRIH">
    <property type="taxonomic scope" value="Eukaryota"/>
</dbReference>